<accession>A0A8C6HSK7</accession>
<feature type="transmembrane region" description="Helical" evidence="1">
    <location>
        <begin position="66"/>
        <end position="86"/>
    </location>
</feature>
<keyword evidence="1" id="KW-0812">Transmembrane</keyword>
<evidence type="ECO:0000256" key="1">
    <source>
        <dbReference type="SAM" id="Phobius"/>
    </source>
</evidence>
<dbReference type="Ensembl" id="ENSMSIT00000033386.1">
    <property type="protein sequence ID" value="ENSMSIP00000026464.1"/>
    <property type="gene ID" value="ENSMSIG00000022353.1"/>
</dbReference>
<keyword evidence="3" id="KW-1185">Reference proteome</keyword>
<dbReference type="GeneTree" id="ENSGT00900000143677"/>
<dbReference type="Proteomes" id="UP000694415">
    <property type="component" value="Unplaced"/>
</dbReference>
<evidence type="ECO:0000313" key="3">
    <source>
        <dbReference type="Proteomes" id="UP000694415"/>
    </source>
</evidence>
<keyword evidence="1" id="KW-0472">Membrane</keyword>
<proteinExistence type="predicted"/>
<protein>
    <submittedName>
        <fullName evidence="2">Uncharacterized protein</fullName>
    </submittedName>
</protein>
<reference evidence="2" key="2">
    <citation type="submission" date="2025-09" db="UniProtKB">
        <authorList>
            <consortium name="Ensembl"/>
        </authorList>
    </citation>
    <scope>IDENTIFICATION</scope>
</reference>
<evidence type="ECO:0000313" key="2">
    <source>
        <dbReference type="Ensembl" id="ENSMSIP00000026464.1"/>
    </source>
</evidence>
<reference evidence="2" key="1">
    <citation type="submission" date="2025-08" db="UniProtKB">
        <authorList>
            <consortium name="Ensembl"/>
        </authorList>
    </citation>
    <scope>IDENTIFICATION</scope>
</reference>
<sequence>MLSMLSLRMRCSSHLSLNVALMTVYWLSPDTKSCRHPIKHGFLSDPTKSQISALELILRPRTSSQASVCISLCIPHFCLFCFVFVFGKAPSDYHRVIVKDTRVWALFDIPVLGKADLKMLCPLSFHMSVRTL</sequence>
<keyword evidence="1" id="KW-1133">Transmembrane helix</keyword>
<organism evidence="2 3">
    <name type="scientific">Mus spicilegus</name>
    <name type="common">Mound-building mouse</name>
    <dbReference type="NCBI Taxonomy" id="10103"/>
    <lineage>
        <taxon>Eukaryota</taxon>
        <taxon>Metazoa</taxon>
        <taxon>Chordata</taxon>
        <taxon>Craniata</taxon>
        <taxon>Vertebrata</taxon>
        <taxon>Euteleostomi</taxon>
        <taxon>Mammalia</taxon>
        <taxon>Eutheria</taxon>
        <taxon>Euarchontoglires</taxon>
        <taxon>Glires</taxon>
        <taxon>Rodentia</taxon>
        <taxon>Myomorpha</taxon>
        <taxon>Muroidea</taxon>
        <taxon>Muridae</taxon>
        <taxon>Murinae</taxon>
        <taxon>Mus</taxon>
        <taxon>Mus</taxon>
    </lineage>
</organism>
<dbReference type="AlphaFoldDB" id="A0A8C6HSK7"/>
<name>A0A8C6HSK7_MUSSI</name>